<dbReference type="EMBL" id="BMNA01000004">
    <property type="protein sequence ID" value="GGM04000.1"/>
    <property type="molecule type" value="Genomic_DNA"/>
</dbReference>
<name>A0A917WHB3_9ACTN</name>
<reference evidence="2" key="1">
    <citation type="journal article" date="2014" name="Int. J. Syst. Evol. Microbiol.">
        <title>Complete genome sequence of Corynebacterium casei LMG S-19264T (=DSM 44701T), isolated from a smear-ripened cheese.</title>
        <authorList>
            <consortium name="US DOE Joint Genome Institute (JGI-PGF)"/>
            <person name="Walter F."/>
            <person name="Albersmeier A."/>
            <person name="Kalinowski J."/>
            <person name="Ruckert C."/>
        </authorList>
    </citation>
    <scope>NUCLEOTIDE SEQUENCE</scope>
    <source>
        <strain evidence="2">CGMCC 4.7308</strain>
    </source>
</reference>
<dbReference type="InterPro" id="IPR025323">
    <property type="entry name" value="DUF4229"/>
</dbReference>
<dbReference type="RefSeq" id="WP_188941900.1">
    <property type="nucleotide sequence ID" value="NZ_BMNA01000004.1"/>
</dbReference>
<reference evidence="2" key="2">
    <citation type="submission" date="2020-09" db="EMBL/GenBank/DDBJ databases">
        <authorList>
            <person name="Sun Q."/>
            <person name="Zhou Y."/>
        </authorList>
    </citation>
    <scope>NUCLEOTIDE SEQUENCE</scope>
    <source>
        <strain evidence="2">CGMCC 4.7308</strain>
    </source>
</reference>
<dbReference type="Pfam" id="PF14012">
    <property type="entry name" value="DUF4229"/>
    <property type="match status" value="1"/>
</dbReference>
<evidence type="ECO:0008006" key="4">
    <source>
        <dbReference type="Google" id="ProtNLM"/>
    </source>
</evidence>
<proteinExistence type="predicted"/>
<evidence type="ECO:0000256" key="1">
    <source>
        <dbReference type="SAM" id="MobiDB-lite"/>
    </source>
</evidence>
<feature type="region of interest" description="Disordered" evidence="1">
    <location>
        <begin position="1"/>
        <end position="53"/>
    </location>
</feature>
<dbReference type="AlphaFoldDB" id="A0A917WHB3"/>
<protein>
    <recommendedName>
        <fullName evidence="4">DUF4229 domain-containing protein</fullName>
    </recommendedName>
</protein>
<sequence length="135" mass="14582">MPSEPRRDTFTVSGSVPPEAAPDVSAPVTGSYGDAVPGAARPPEPADLDPQPTAPLPGHPLLVYSLLRLALLVLLTVVLALFMPLIVAALFAVILQLPLAWFLLGRFRQRANESLARSAGRRRAERERLRRSLEG</sequence>
<keyword evidence="3" id="KW-1185">Reference proteome</keyword>
<comment type="caution">
    <text evidence="2">The sequence shown here is derived from an EMBL/GenBank/DDBJ whole genome shotgun (WGS) entry which is preliminary data.</text>
</comment>
<organism evidence="2 3">
    <name type="scientific">Nakamurella endophytica</name>
    <dbReference type="NCBI Taxonomy" id="1748367"/>
    <lineage>
        <taxon>Bacteria</taxon>
        <taxon>Bacillati</taxon>
        <taxon>Actinomycetota</taxon>
        <taxon>Actinomycetes</taxon>
        <taxon>Nakamurellales</taxon>
        <taxon>Nakamurellaceae</taxon>
        <taxon>Nakamurella</taxon>
    </lineage>
</organism>
<accession>A0A917WHB3</accession>
<dbReference type="Proteomes" id="UP000655208">
    <property type="component" value="Unassembled WGS sequence"/>
</dbReference>
<evidence type="ECO:0000313" key="2">
    <source>
        <dbReference type="EMBL" id="GGM04000.1"/>
    </source>
</evidence>
<evidence type="ECO:0000313" key="3">
    <source>
        <dbReference type="Proteomes" id="UP000655208"/>
    </source>
</evidence>
<gene>
    <name evidence="2" type="ORF">GCM10011594_25220</name>
</gene>